<proteinExistence type="predicted"/>
<dbReference type="EMBL" id="ML220121">
    <property type="protein sequence ID" value="TGZ81052.1"/>
    <property type="molecule type" value="Genomic_DNA"/>
</dbReference>
<organism evidence="2 3">
    <name type="scientific">Ascodesmis nigricans</name>
    <dbReference type="NCBI Taxonomy" id="341454"/>
    <lineage>
        <taxon>Eukaryota</taxon>
        <taxon>Fungi</taxon>
        <taxon>Dikarya</taxon>
        <taxon>Ascomycota</taxon>
        <taxon>Pezizomycotina</taxon>
        <taxon>Pezizomycetes</taxon>
        <taxon>Pezizales</taxon>
        <taxon>Ascodesmidaceae</taxon>
        <taxon>Ascodesmis</taxon>
    </lineage>
</organism>
<keyword evidence="3" id="KW-1185">Reference proteome</keyword>
<feature type="compositionally biased region" description="Low complexity" evidence="1">
    <location>
        <begin position="19"/>
        <end position="28"/>
    </location>
</feature>
<dbReference type="InParanoid" id="A0A4S2MWK9"/>
<dbReference type="AlphaFoldDB" id="A0A4S2MWK9"/>
<evidence type="ECO:0000313" key="3">
    <source>
        <dbReference type="Proteomes" id="UP000298138"/>
    </source>
</evidence>
<protein>
    <submittedName>
        <fullName evidence="2">Uncharacterized protein</fullName>
    </submittedName>
</protein>
<feature type="non-terminal residue" evidence="2">
    <location>
        <position position="1"/>
    </location>
</feature>
<feature type="region of interest" description="Disordered" evidence="1">
    <location>
        <begin position="19"/>
        <end position="43"/>
    </location>
</feature>
<evidence type="ECO:0000256" key="1">
    <source>
        <dbReference type="SAM" id="MobiDB-lite"/>
    </source>
</evidence>
<evidence type="ECO:0000313" key="2">
    <source>
        <dbReference type="EMBL" id="TGZ81052.1"/>
    </source>
</evidence>
<accession>A0A4S2MWK9</accession>
<reference evidence="2 3" key="1">
    <citation type="submission" date="2019-04" db="EMBL/GenBank/DDBJ databases">
        <title>Comparative genomics and transcriptomics to analyze fruiting body development in filamentous ascomycetes.</title>
        <authorList>
            <consortium name="DOE Joint Genome Institute"/>
            <person name="Lutkenhaus R."/>
            <person name="Traeger S."/>
            <person name="Breuer J."/>
            <person name="Kuo A."/>
            <person name="Lipzen A."/>
            <person name="Pangilinan J."/>
            <person name="Dilworth D."/>
            <person name="Sandor L."/>
            <person name="Poggeler S."/>
            <person name="Barry K."/>
            <person name="Grigoriev I.V."/>
            <person name="Nowrousian M."/>
        </authorList>
    </citation>
    <scope>NUCLEOTIDE SEQUENCE [LARGE SCALE GENOMIC DNA]</scope>
    <source>
        <strain evidence="2 3">CBS 389.68</strain>
    </source>
</reference>
<dbReference type="Proteomes" id="UP000298138">
    <property type="component" value="Unassembled WGS sequence"/>
</dbReference>
<gene>
    <name evidence="2" type="ORF">EX30DRAFT_341032</name>
</gene>
<sequence length="132" mass="14316">MNLPSPFLPHTHTLPTLLHSTSSTSLPSPHSPPTPQCLATPGPSSPFPKFPSLWISSICTSVTSFPSTSPPTDQLTYRIPTTIYTSALEVSFIWHQDSRTICHRDHDTSDIGLCSKYLTGPDEGELIRGVGS</sequence>
<name>A0A4S2MWK9_9PEZI</name>